<dbReference type="InterPro" id="IPR000182">
    <property type="entry name" value="GNAT_dom"/>
</dbReference>
<evidence type="ECO:0000256" key="1">
    <source>
        <dbReference type="ARBA" id="ARBA00022679"/>
    </source>
</evidence>
<reference evidence="5" key="1">
    <citation type="journal article" date="2019" name="Int. J. Syst. Evol. Microbiol.">
        <title>The Global Catalogue of Microorganisms (GCM) 10K type strain sequencing project: providing services to taxonomists for standard genome sequencing and annotation.</title>
        <authorList>
            <consortium name="The Broad Institute Genomics Platform"/>
            <consortium name="The Broad Institute Genome Sequencing Center for Infectious Disease"/>
            <person name="Wu L."/>
            <person name="Ma J."/>
        </authorList>
    </citation>
    <scope>NUCLEOTIDE SEQUENCE [LARGE SCALE GENOMIC DNA]</scope>
    <source>
        <strain evidence="5">TBRC 5832</strain>
    </source>
</reference>
<organism evidence="4 5">
    <name type="scientific">Actinoplanes subglobosus</name>
    <dbReference type="NCBI Taxonomy" id="1547892"/>
    <lineage>
        <taxon>Bacteria</taxon>
        <taxon>Bacillati</taxon>
        <taxon>Actinomycetota</taxon>
        <taxon>Actinomycetes</taxon>
        <taxon>Micromonosporales</taxon>
        <taxon>Micromonosporaceae</taxon>
        <taxon>Actinoplanes</taxon>
    </lineage>
</organism>
<proteinExistence type="predicted"/>
<keyword evidence="1 4" id="KW-0808">Transferase</keyword>
<dbReference type="Pfam" id="PF13508">
    <property type="entry name" value="Acetyltransf_7"/>
    <property type="match status" value="1"/>
</dbReference>
<dbReference type="InterPro" id="IPR016181">
    <property type="entry name" value="Acyl_CoA_acyltransferase"/>
</dbReference>
<dbReference type="CDD" id="cd04301">
    <property type="entry name" value="NAT_SF"/>
    <property type="match status" value="2"/>
</dbReference>
<feature type="domain" description="N-acetyltransferase" evidence="3">
    <location>
        <begin position="135"/>
        <end position="283"/>
    </location>
</feature>
<evidence type="ECO:0000256" key="2">
    <source>
        <dbReference type="ARBA" id="ARBA00023315"/>
    </source>
</evidence>
<dbReference type="InterPro" id="IPR050832">
    <property type="entry name" value="Bact_Acetyltransf"/>
</dbReference>
<keyword evidence="2 4" id="KW-0012">Acyltransferase</keyword>
<dbReference type="Pfam" id="PF00583">
    <property type="entry name" value="Acetyltransf_1"/>
    <property type="match status" value="1"/>
</dbReference>
<evidence type="ECO:0000259" key="3">
    <source>
        <dbReference type="PROSITE" id="PS51186"/>
    </source>
</evidence>
<dbReference type="PROSITE" id="PS51186">
    <property type="entry name" value="GNAT"/>
    <property type="match status" value="2"/>
</dbReference>
<gene>
    <name evidence="4" type="ORF">ACFO0C_30190</name>
</gene>
<dbReference type="PANTHER" id="PTHR43877">
    <property type="entry name" value="AMINOALKYLPHOSPHONATE N-ACETYLTRANSFERASE-RELATED-RELATED"/>
    <property type="match status" value="1"/>
</dbReference>
<evidence type="ECO:0000313" key="4">
    <source>
        <dbReference type="EMBL" id="MFC4069214.1"/>
    </source>
</evidence>
<feature type="domain" description="N-acetyltransferase" evidence="3">
    <location>
        <begin position="1"/>
        <end position="119"/>
    </location>
</feature>
<dbReference type="EMBL" id="JBHSBL010000020">
    <property type="protein sequence ID" value="MFC4069214.1"/>
    <property type="molecule type" value="Genomic_DNA"/>
</dbReference>
<protein>
    <submittedName>
        <fullName evidence="4">GNAT family N-acetyltransferase</fullName>
        <ecNumber evidence="4">2.3.1.-</ecNumber>
    </submittedName>
</protein>
<comment type="caution">
    <text evidence="4">The sequence shown here is derived from an EMBL/GenBank/DDBJ whole genome shotgun (WGS) entry which is preliminary data.</text>
</comment>
<dbReference type="RefSeq" id="WP_378070105.1">
    <property type="nucleotide sequence ID" value="NZ_JBHSBL010000020.1"/>
</dbReference>
<evidence type="ECO:0000313" key="5">
    <source>
        <dbReference type="Proteomes" id="UP001595867"/>
    </source>
</evidence>
<accession>A0ABV8IZ40</accession>
<dbReference type="Gene3D" id="3.40.630.30">
    <property type="match status" value="1"/>
</dbReference>
<dbReference type="GO" id="GO:0016746">
    <property type="term" value="F:acyltransferase activity"/>
    <property type="evidence" value="ECO:0007669"/>
    <property type="project" value="UniProtKB-KW"/>
</dbReference>
<dbReference type="SUPFAM" id="SSF55729">
    <property type="entry name" value="Acyl-CoA N-acyltransferases (Nat)"/>
    <property type="match status" value="2"/>
</dbReference>
<sequence length="283" mass="30383">MISRVIALTDPSTGNPVWIAEGDDGRPLGTAYVYALAGGGAGELRITVHPAERRSGVGARLLREAVGSATERGLTALLGQPVREGSEGEAFCAAAGLRRVLALTYTRLALADWDGREVPAPEGYRIVHWTGRVSGELAETFARSRKAMDDMPMDDAAWTPDEWDVERLHRVADVVANRGETLLTTAAIGSDGEIAGFTEVVVAGDGTGDGQHYGTGVLPEHRGHGLARWLKAAQIDEVRSRFPELDGLLADTADSNTAMRRVNDSLGYLPTHRSLLYQVDIKE</sequence>
<name>A0ABV8IZ40_9ACTN</name>
<dbReference type="EC" id="2.3.1.-" evidence="4"/>
<keyword evidence="5" id="KW-1185">Reference proteome</keyword>
<dbReference type="PANTHER" id="PTHR43877:SF1">
    <property type="entry name" value="ACETYLTRANSFERASE"/>
    <property type="match status" value="1"/>
</dbReference>
<dbReference type="Proteomes" id="UP001595867">
    <property type="component" value="Unassembled WGS sequence"/>
</dbReference>